<feature type="domain" description="tRNA synthetases class I (E and Q) anti-codon binding" evidence="11">
    <location>
        <begin position="342"/>
        <end position="411"/>
    </location>
</feature>
<name>R0KT19_NOSB1</name>
<dbReference type="InterPro" id="IPR020056">
    <property type="entry name" value="Rbsml_bL25/Gln-tRNA_synth_N"/>
</dbReference>
<dbReference type="Proteomes" id="UP000016927">
    <property type="component" value="Unassembled WGS sequence"/>
</dbReference>
<keyword evidence="13" id="KW-1185">Reference proteome</keyword>
<dbReference type="PANTHER" id="PTHR43097:SF4">
    <property type="entry name" value="GLUTAMINE--TRNA LIGASE"/>
    <property type="match status" value="1"/>
</dbReference>
<dbReference type="STRING" id="578461.R0KT19"/>
<feature type="domain" description="Glutamyl/glutaminyl-tRNA synthetase class Ib anti-codon binding" evidence="10">
    <location>
        <begin position="244"/>
        <end position="327"/>
    </location>
</feature>
<dbReference type="InterPro" id="IPR020058">
    <property type="entry name" value="Glu/Gln-tRNA-synth_Ib_cat-dom"/>
</dbReference>
<evidence type="ECO:0000259" key="9">
    <source>
        <dbReference type="Pfam" id="PF00749"/>
    </source>
</evidence>
<sequence>MIDFAKKLIKKDKAYVCALSVEDIKKRRRELSKALDNCEEGKEEELALILSPYRNRSKRENLKIFNEMVEKKHKEGTYTLRFKMDFRSKNPMMFDLIGMRLIDEDHVKTGSKYNLYPSYEFALCVSDSLEDVTHSFCTREFFTRQESYNWLLDELEIYKPVQWEFSRLNISNTILSKRKIIPLAKYGINLDDPRLFTIKGMRRRGIPPNAINNFAKSLGVTYAETIIDIKIFDSFIREELNKTARRVMCVIDPIKVIIVKAEPKKISAPDLPTPNAKLREIDFGKEIYIEKADFCIENDEGFLRFTPSQPVGLYLVGTIKFIEMKDGVIYAELVDETPKKYIHWVTVDSKKVELRIYDNLFKSYNPDAVDYLSDINLDSLVVKHGFCDKRIENCKPEDKFQFQRLGYFCVDFDSTDEKIIFNKTISLK</sequence>
<evidence type="ECO:0000256" key="5">
    <source>
        <dbReference type="ARBA" id="ARBA00022917"/>
    </source>
</evidence>
<keyword evidence="6 8" id="KW-0030">Aminoacyl-tRNA synthetase</keyword>
<dbReference type="HOGENOM" id="CLU_001882_2_3_1"/>
<evidence type="ECO:0000256" key="7">
    <source>
        <dbReference type="ARBA" id="ARBA00048270"/>
    </source>
</evidence>
<dbReference type="EC" id="6.1.1.18" evidence="1"/>
<evidence type="ECO:0000256" key="3">
    <source>
        <dbReference type="ARBA" id="ARBA00022741"/>
    </source>
</evidence>
<comment type="similarity">
    <text evidence="8">Belongs to the class-I aminoacyl-tRNA synthetase family.</text>
</comment>
<dbReference type="VEuPathDB" id="MicrosporidiaDB:NBO_80g0030"/>
<dbReference type="Pfam" id="PF00749">
    <property type="entry name" value="tRNA-synt_1c"/>
    <property type="match status" value="1"/>
</dbReference>
<evidence type="ECO:0000313" key="13">
    <source>
        <dbReference type="Proteomes" id="UP000016927"/>
    </source>
</evidence>
<gene>
    <name evidence="12" type="primary">SYQ</name>
    <name evidence="12" type="ORF">NBO_80g0030</name>
</gene>
<comment type="catalytic activity">
    <reaction evidence="7">
        <text>tRNA(Gln) + L-glutamine + ATP = L-glutaminyl-tRNA(Gln) + AMP + diphosphate</text>
        <dbReference type="Rhea" id="RHEA:20121"/>
        <dbReference type="Rhea" id="RHEA-COMP:9662"/>
        <dbReference type="Rhea" id="RHEA-COMP:9681"/>
        <dbReference type="ChEBI" id="CHEBI:30616"/>
        <dbReference type="ChEBI" id="CHEBI:33019"/>
        <dbReference type="ChEBI" id="CHEBI:58359"/>
        <dbReference type="ChEBI" id="CHEBI:78442"/>
        <dbReference type="ChEBI" id="CHEBI:78521"/>
        <dbReference type="ChEBI" id="CHEBI:456215"/>
        <dbReference type="EC" id="6.1.1.18"/>
    </reaction>
</comment>
<evidence type="ECO:0000256" key="2">
    <source>
        <dbReference type="ARBA" id="ARBA00022598"/>
    </source>
</evidence>
<keyword evidence="4 8" id="KW-0067">ATP-binding</keyword>
<feature type="domain" description="Glutamyl/glutaminyl-tRNA synthetase class Ib catalytic" evidence="9">
    <location>
        <begin position="3"/>
        <end position="241"/>
    </location>
</feature>
<protein>
    <recommendedName>
        <fullName evidence="1">glutamine--tRNA ligase</fullName>
        <ecNumber evidence="1">6.1.1.18</ecNumber>
    </recommendedName>
</protein>
<dbReference type="GO" id="GO:0005524">
    <property type="term" value="F:ATP binding"/>
    <property type="evidence" value="ECO:0007669"/>
    <property type="project" value="UniProtKB-KW"/>
</dbReference>
<evidence type="ECO:0000256" key="4">
    <source>
        <dbReference type="ARBA" id="ARBA00022840"/>
    </source>
</evidence>
<dbReference type="Pfam" id="PF20974">
    <property type="entry name" value="tRNA-synt_1c_C2"/>
    <property type="match status" value="1"/>
</dbReference>
<evidence type="ECO:0000259" key="10">
    <source>
        <dbReference type="Pfam" id="PF03950"/>
    </source>
</evidence>
<dbReference type="SUPFAM" id="SSF50715">
    <property type="entry name" value="Ribosomal protein L25-like"/>
    <property type="match status" value="1"/>
</dbReference>
<dbReference type="InterPro" id="IPR050132">
    <property type="entry name" value="Gln/Glu-tRNA_Ligase"/>
</dbReference>
<dbReference type="InterPro" id="IPR020059">
    <property type="entry name" value="Glu/Gln-tRNA-synth_Ib_codon-bd"/>
</dbReference>
<dbReference type="OrthoDB" id="10250478at2759"/>
<dbReference type="InterPro" id="IPR049437">
    <property type="entry name" value="tRNA-synt_1c_C2"/>
</dbReference>
<accession>R0KT19</accession>
<dbReference type="Pfam" id="PF03950">
    <property type="entry name" value="tRNA-synt_1c_C"/>
    <property type="match status" value="1"/>
</dbReference>
<keyword evidence="5 8" id="KW-0648">Protein biosynthesis</keyword>
<dbReference type="GO" id="GO:0005829">
    <property type="term" value="C:cytosol"/>
    <property type="evidence" value="ECO:0007669"/>
    <property type="project" value="TreeGrafter"/>
</dbReference>
<dbReference type="InterPro" id="IPR011035">
    <property type="entry name" value="Ribosomal_bL25/Gln-tRNA_synth"/>
</dbReference>
<organism evidence="12 13">
    <name type="scientific">Nosema bombycis (strain CQ1 / CVCC 102059)</name>
    <name type="common">Microsporidian parasite</name>
    <name type="synonym">Pebrine of silkworm</name>
    <dbReference type="NCBI Taxonomy" id="578461"/>
    <lineage>
        <taxon>Eukaryota</taxon>
        <taxon>Fungi</taxon>
        <taxon>Fungi incertae sedis</taxon>
        <taxon>Microsporidia</taxon>
        <taxon>Nosematidae</taxon>
        <taxon>Nosema</taxon>
    </lineage>
</organism>
<dbReference type="PANTHER" id="PTHR43097">
    <property type="entry name" value="GLUTAMINE-TRNA LIGASE"/>
    <property type="match status" value="1"/>
</dbReference>
<evidence type="ECO:0000256" key="8">
    <source>
        <dbReference type="RuleBase" id="RU363037"/>
    </source>
</evidence>
<proteinExistence type="inferred from homology"/>
<dbReference type="OMA" id="CDEVVHG"/>
<keyword evidence="3 8" id="KW-0547">Nucleotide-binding</keyword>
<reference evidence="12 13" key="1">
    <citation type="journal article" date="2013" name="BMC Genomics">
        <title>Comparative genomics of parasitic silkworm microsporidia reveal an association between genome expansion and host adaptation.</title>
        <authorList>
            <person name="Pan G."/>
            <person name="Xu J."/>
            <person name="Li T."/>
            <person name="Xia Q."/>
            <person name="Liu S.L."/>
            <person name="Zhang G."/>
            <person name="Li S."/>
            <person name="Li C."/>
            <person name="Liu H."/>
            <person name="Yang L."/>
            <person name="Liu T."/>
            <person name="Zhang X."/>
            <person name="Wu Z."/>
            <person name="Fan W."/>
            <person name="Dang X."/>
            <person name="Xiang H."/>
            <person name="Tao M."/>
            <person name="Li Y."/>
            <person name="Hu J."/>
            <person name="Li Z."/>
            <person name="Lin L."/>
            <person name="Luo J."/>
            <person name="Geng L."/>
            <person name="Wang L."/>
            <person name="Long M."/>
            <person name="Wan Y."/>
            <person name="He N."/>
            <person name="Zhang Z."/>
            <person name="Lu C."/>
            <person name="Keeling P.J."/>
            <person name="Wang J."/>
            <person name="Xiang Z."/>
            <person name="Zhou Z."/>
        </authorList>
    </citation>
    <scope>NUCLEOTIDE SEQUENCE [LARGE SCALE GENOMIC DNA]</scope>
    <source>
        <strain evidence="13">CQ1 / CVCC 102059</strain>
    </source>
</reference>
<dbReference type="EMBL" id="KB908988">
    <property type="protein sequence ID" value="EOB13367.1"/>
    <property type="molecule type" value="Genomic_DNA"/>
</dbReference>
<dbReference type="Gene3D" id="2.40.240.10">
    <property type="entry name" value="Ribosomal Protein L25, Chain P"/>
    <property type="match status" value="2"/>
</dbReference>
<dbReference type="GO" id="GO:0004819">
    <property type="term" value="F:glutamine-tRNA ligase activity"/>
    <property type="evidence" value="ECO:0007669"/>
    <property type="project" value="UniProtKB-EC"/>
</dbReference>
<evidence type="ECO:0000313" key="12">
    <source>
        <dbReference type="EMBL" id="EOB13367.1"/>
    </source>
</evidence>
<evidence type="ECO:0000256" key="6">
    <source>
        <dbReference type="ARBA" id="ARBA00023146"/>
    </source>
</evidence>
<evidence type="ECO:0000256" key="1">
    <source>
        <dbReference type="ARBA" id="ARBA00012836"/>
    </source>
</evidence>
<dbReference type="Gene3D" id="3.40.50.620">
    <property type="entry name" value="HUPs"/>
    <property type="match status" value="1"/>
</dbReference>
<evidence type="ECO:0000259" key="11">
    <source>
        <dbReference type="Pfam" id="PF20974"/>
    </source>
</evidence>
<dbReference type="InterPro" id="IPR014729">
    <property type="entry name" value="Rossmann-like_a/b/a_fold"/>
</dbReference>
<dbReference type="AlphaFoldDB" id="R0KT19"/>
<dbReference type="GO" id="GO:0006425">
    <property type="term" value="P:glutaminyl-tRNA aminoacylation"/>
    <property type="evidence" value="ECO:0007669"/>
    <property type="project" value="TreeGrafter"/>
</dbReference>
<dbReference type="SUPFAM" id="SSF52374">
    <property type="entry name" value="Nucleotidylyl transferase"/>
    <property type="match status" value="1"/>
</dbReference>
<keyword evidence="2 8" id="KW-0436">Ligase</keyword>